<dbReference type="InterPro" id="IPR007048">
    <property type="entry name" value="IraD/Gp25-like"/>
</dbReference>
<organism evidence="2 3">
    <name type="scientific">Pseudoduganella flava</name>
    <dbReference type="NCBI Taxonomy" id="871742"/>
    <lineage>
        <taxon>Bacteria</taxon>
        <taxon>Pseudomonadati</taxon>
        <taxon>Pseudomonadota</taxon>
        <taxon>Betaproteobacteria</taxon>
        <taxon>Burkholderiales</taxon>
        <taxon>Oxalobacteraceae</taxon>
        <taxon>Telluria group</taxon>
        <taxon>Pseudoduganella</taxon>
    </lineage>
</organism>
<accession>A0ABX6G0V8</accession>
<dbReference type="Pfam" id="PF04965">
    <property type="entry name" value="GPW_gp25"/>
    <property type="match status" value="1"/>
</dbReference>
<feature type="domain" description="IraD/Gp25-like" evidence="1">
    <location>
        <begin position="33"/>
        <end position="123"/>
    </location>
</feature>
<dbReference type="Gene3D" id="3.10.450.40">
    <property type="match status" value="1"/>
</dbReference>
<protein>
    <submittedName>
        <fullName evidence="2">Type VI secretion system baseplate subunit TssE</fullName>
    </submittedName>
</protein>
<dbReference type="SUPFAM" id="SSF160719">
    <property type="entry name" value="gpW/gp25-like"/>
    <property type="match status" value="1"/>
</dbReference>
<dbReference type="EMBL" id="CP046904">
    <property type="protein sequence ID" value="QGZ43379.1"/>
    <property type="molecule type" value="Genomic_DNA"/>
</dbReference>
<evidence type="ECO:0000259" key="1">
    <source>
        <dbReference type="Pfam" id="PF04965"/>
    </source>
</evidence>
<evidence type="ECO:0000313" key="3">
    <source>
        <dbReference type="Proteomes" id="UP000437862"/>
    </source>
</evidence>
<sequence>MSQEIPMTTTHTPLFDRLAGKLAADDDEPAPQHALRRDLVRLFNVRNGLTIEEFLGDAPTVLHYGLPDTLGLSPQSATDLARWEQVVARAIALYEPRLSQVHVHIVRDTARPTNARIQIDAAVALGWHLSHVHFHMLVDGGTAQPA</sequence>
<reference evidence="2 3" key="1">
    <citation type="submission" date="2019-12" db="EMBL/GenBank/DDBJ databases">
        <title>Draft Genome Sequences of Six Type Strains of the Genus Massilia.</title>
        <authorList>
            <person name="Miess H."/>
            <person name="Frediansyah A."/>
            <person name="Goeker M."/>
            <person name="Gross H."/>
        </authorList>
    </citation>
    <scope>NUCLEOTIDE SEQUENCE [LARGE SCALE GENOMIC DNA]</scope>
    <source>
        <strain evidence="2 3">DSM 26639</strain>
    </source>
</reference>
<dbReference type="NCBIfam" id="TIGR03357">
    <property type="entry name" value="VI_zyme"/>
    <property type="match status" value="1"/>
</dbReference>
<dbReference type="InterPro" id="IPR017737">
    <property type="entry name" value="TssE1-like"/>
</dbReference>
<name>A0ABX6G0V8_9BURK</name>
<dbReference type="Proteomes" id="UP000437862">
    <property type="component" value="Chromosome"/>
</dbReference>
<evidence type="ECO:0000313" key="2">
    <source>
        <dbReference type="EMBL" id="QGZ43379.1"/>
    </source>
</evidence>
<gene>
    <name evidence="2" type="primary">tssE</name>
    <name evidence="2" type="ORF">GO485_28910</name>
</gene>
<keyword evidence="3" id="KW-1185">Reference proteome</keyword>
<proteinExistence type="predicted"/>